<dbReference type="GO" id="GO:0031177">
    <property type="term" value="F:phosphopantetheine binding"/>
    <property type="evidence" value="ECO:0007669"/>
    <property type="project" value="TreeGrafter"/>
</dbReference>
<reference evidence="2" key="2">
    <citation type="submission" date="2019-06" db="EMBL/GenBank/DDBJ databases">
        <title>Genomics analysis of Aphanomyces spp. identifies a new class of oomycete effector associated with host adaptation.</title>
        <authorList>
            <person name="Gaulin E."/>
        </authorList>
    </citation>
    <scope>NUCLEOTIDE SEQUENCE</scope>
    <source>
        <strain evidence="2">CBS 578.67</strain>
    </source>
</reference>
<dbReference type="Gene3D" id="3.40.50.12780">
    <property type="entry name" value="N-terminal domain of ligase-like"/>
    <property type="match status" value="1"/>
</dbReference>
<evidence type="ECO:0000313" key="2">
    <source>
        <dbReference type="EMBL" id="KAF0711713.1"/>
    </source>
</evidence>
<protein>
    <submittedName>
        <fullName evidence="3">Aste57867_5122 protein</fullName>
    </submittedName>
</protein>
<organism evidence="3 4">
    <name type="scientific">Aphanomyces stellatus</name>
    <dbReference type="NCBI Taxonomy" id="120398"/>
    <lineage>
        <taxon>Eukaryota</taxon>
        <taxon>Sar</taxon>
        <taxon>Stramenopiles</taxon>
        <taxon>Oomycota</taxon>
        <taxon>Saprolegniomycetes</taxon>
        <taxon>Saprolegniales</taxon>
        <taxon>Verrucalvaceae</taxon>
        <taxon>Aphanomyces</taxon>
    </lineage>
</organism>
<dbReference type="Pfam" id="PF00501">
    <property type="entry name" value="AMP-binding"/>
    <property type="match status" value="1"/>
</dbReference>
<sequence length="243" mass="26581">MTSQRLLHTAFDARANADPDRVAVEIDCTWLSYGELQSLAQTLSVLLVRLGVSATSTVAVFMERCLEVPVAMLGVLYVGAAILPLADVDENVYIADVHVLLTTHAARPRLLATNVPIVLYVDVEVLAANPLHLELEHKLPTPEQAAYVLQGHSVITHEEMVLATTYNQAIPGFNPFHVEMWRALTRGHEVDLADHEIPIALFVEMPTFSSNGVQSCVVGSRPTDEQGPSREYSSGMYIPTIAL</sequence>
<accession>A0A485KGQ6</accession>
<dbReference type="GO" id="GO:0044550">
    <property type="term" value="P:secondary metabolite biosynthetic process"/>
    <property type="evidence" value="ECO:0007669"/>
    <property type="project" value="TreeGrafter"/>
</dbReference>
<dbReference type="SUPFAM" id="SSF56801">
    <property type="entry name" value="Acetyl-CoA synthetase-like"/>
    <property type="match status" value="1"/>
</dbReference>
<dbReference type="EMBL" id="VJMH01001521">
    <property type="protein sequence ID" value="KAF0711713.1"/>
    <property type="molecule type" value="Genomic_DNA"/>
</dbReference>
<dbReference type="PANTHER" id="PTHR45527">
    <property type="entry name" value="NONRIBOSOMAL PEPTIDE SYNTHETASE"/>
    <property type="match status" value="1"/>
</dbReference>
<dbReference type="AlphaFoldDB" id="A0A485KGQ6"/>
<dbReference type="GO" id="GO:0005737">
    <property type="term" value="C:cytoplasm"/>
    <property type="evidence" value="ECO:0007669"/>
    <property type="project" value="TreeGrafter"/>
</dbReference>
<evidence type="ECO:0000313" key="3">
    <source>
        <dbReference type="EMBL" id="VFT82202.1"/>
    </source>
</evidence>
<dbReference type="PANTHER" id="PTHR45527:SF1">
    <property type="entry name" value="FATTY ACID SYNTHASE"/>
    <property type="match status" value="1"/>
</dbReference>
<reference evidence="3 4" key="1">
    <citation type="submission" date="2019-03" db="EMBL/GenBank/DDBJ databases">
        <authorList>
            <person name="Gaulin E."/>
            <person name="Dumas B."/>
        </authorList>
    </citation>
    <scope>NUCLEOTIDE SEQUENCE [LARGE SCALE GENOMIC DNA]</scope>
    <source>
        <strain evidence="3">CBS 568.67</strain>
    </source>
</reference>
<dbReference type="OrthoDB" id="2428140at2759"/>
<gene>
    <name evidence="3" type="primary">Aste57867_5122</name>
    <name evidence="2" type="ORF">As57867_005109</name>
    <name evidence="3" type="ORF">ASTE57867_5122</name>
</gene>
<dbReference type="Proteomes" id="UP000332933">
    <property type="component" value="Unassembled WGS sequence"/>
</dbReference>
<dbReference type="GO" id="GO:0043041">
    <property type="term" value="P:amino acid activation for nonribosomal peptide biosynthetic process"/>
    <property type="evidence" value="ECO:0007669"/>
    <property type="project" value="TreeGrafter"/>
</dbReference>
<dbReference type="InterPro" id="IPR042099">
    <property type="entry name" value="ANL_N_sf"/>
</dbReference>
<keyword evidence="4" id="KW-1185">Reference proteome</keyword>
<proteinExistence type="predicted"/>
<evidence type="ECO:0000313" key="4">
    <source>
        <dbReference type="Proteomes" id="UP000332933"/>
    </source>
</evidence>
<evidence type="ECO:0000259" key="1">
    <source>
        <dbReference type="Pfam" id="PF00501"/>
    </source>
</evidence>
<dbReference type="EMBL" id="CAADRA010001522">
    <property type="protein sequence ID" value="VFT82202.1"/>
    <property type="molecule type" value="Genomic_DNA"/>
</dbReference>
<dbReference type="InterPro" id="IPR000873">
    <property type="entry name" value="AMP-dep_synth/lig_dom"/>
</dbReference>
<feature type="domain" description="AMP-dependent synthetase/ligase" evidence="1">
    <location>
        <begin position="11"/>
        <end position="87"/>
    </location>
</feature>
<name>A0A485KGQ6_9STRA</name>